<keyword evidence="3" id="KW-1185">Reference proteome</keyword>
<feature type="chain" id="PRO_5030998088" evidence="1">
    <location>
        <begin position="35"/>
        <end position="159"/>
    </location>
</feature>
<feature type="signal peptide" evidence="1">
    <location>
        <begin position="1"/>
        <end position="34"/>
    </location>
</feature>
<comment type="caution">
    <text evidence="2">The sequence shown here is derived from an EMBL/GenBank/DDBJ whole genome shotgun (WGS) entry which is preliminary data.</text>
</comment>
<evidence type="ECO:0000313" key="3">
    <source>
        <dbReference type="Proteomes" id="UP000578112"/>
    </source>
</evidence>
<dbReference type="AlphaFoldDB" id="A0A7W7I6S8"/>
<keyword evidence="1" id="KW-0732">Signal</keyword>
<name>A0A7W7I6S8_9ACTN</name>
<protein>
    <submittedName>
        <fullName evidence="2">Uncharacterized protein</fullName>
    </submittedName>
</protein>
<dbReference type="Proteomes" id="UP000578112">
    <property type="component" value="Unassembled WGS sequence"/>
</dbReference>
<dbReference type="InterPro" id="IPR006311">
    <property type="entry name" value="TAT_signal"/>
</dbReference>
<gene>
    <name evidence="2" type="ORF">BJ971_008040</name>
</gene>
<dbReference type="EMBL" id="JACHNH010000001">
    <property type="protein sequence ID" value="MBB4767484.1"/>
    <property type="molecule type" value="Genomic_DNA"/>
</dbReference>
<evidence type="ECO:0000256" key="1">
    <source>
        <dbReference type="SAM" id="SignalP"/>
    </source>
</evidence>
<dbReference type="RefSeq" id="WP_184998490.1">
    <property type="nucleotide sequence ID" value="NZ_BOMK01000067.1"/>
</dbReference>
<sequence>MNLSCPRSTVLRTAAATALVTATLGAALPSAAHAAPSDRHRAPGDISVNVTIENNSAVALTLAKKGYKVKEGSDTTGAAISVPSFSSDLVTTVSNEDEGGTAGSLKYKIPKGSVEIRWSNPYEGEGSYTCYAFPEDDFNCRVDADDDAHADVTFTVTGG</sequence>
<dbReference type="Gene3D" id="2.60.270.50">
    <property type="match status" value="1"/>
</dbReference>
<reference evidence="2 3" key="1">
    <citation type="submission" date="2020-08" db="EMBL/GenBank/DDBJ databases">
        <title>Sequencing the genomes of 1000 actinobacteria strains.</title>
        <authorList>
            <person name="Klenk H.-P."/>
        </authorList>
    </citation>
    <scope>NUCLEOTIDE SEQUENCE [LARGE SCALE GENOMIC DNA]</scope>
    <source>
        <strain evidence="2 3">DSM 43149</strain>
    </source>
</reference>
<evidence type="ECO:0000313" key="2">
    <source>
        <dbReference type="EMBL" id="MBB4767484.1"/>
    </source>
</evidence>
<dbReference type="PROSITE" id="PS51318">
    <property type="entry name" value="TAT"/>
    <property type="match status" value="1"/>
</dbReference>
<proteinExistence type="predicted"/>
<organism evidence="2 3">
    <name type="scientific">Actinoplanes digitatis</name>
    <dbReference type="NCBI Taxonomy" id="1868"/>
    <lineage>
        <taxon>Bacteria</taxon>
        <taxon>Bacillati</taxon>
        <taxon>Actinomycetota</taxon>
        <taxon>Actinomycetes</taxon>
        <taxon>Micromonosporales</taxon>
        <taxon>Micromonosporaceae</taxon>
        <taxon>Actinoplanes</taxon>
    </lineage>
</organism>
<accession>A0A7W7I6S8</accession>